<sequence>MSGIHPISIGEKWLLPTLVQKGFPKLYRKKHLEESFSFHFH</sequence>
<dbReference type="Proteomes" id="UP000182152">
    <property type="component" value="Unassembled WGS sequence"/>
</dbReference>
<comment type="caution">
    <text evidence="1">The sequence shown here is derived from an EMBL/GenBank/DDBJ whole genome shotgun (WGS) entry which is preliminary data.</text>
</comment>
<reference evidence="1 2" key="1">
    <citation type="submission" date="2014-12" db="EMBL/GenBank/DDBJ databases">
        <title>Draft genome sequences of 29 type strains of Enterococci.</title>
        <authorList>
            <person name="Zhong Z."/>
            <person name="Sun Z."/>
            <person name="Liu W."/>
            <person name="Zhang W."/>
            <person name="Zhang H."/>
        </authorList>
    </citation>
    <scope>NUCLEOTIDE SEQUENCE [LARGE SCALE GENOMIC DNA]</scope>
    <source>
        <strain evidence="1 2">DSM 15687</strain>
    </source>
</reference>
<gene>
    <name evidence="1" type="ORF">RV14_GL000615</name>
</gene>
<evidence type="ECO:0000313" key="2">
    <source>
        <dbReference type="Proteomes" id="UP000182152"/>
    </source>
</evidence>
<proteinExistence type="predicted"/>
<name>A0A1L8WGV6_9ENTE</name>
<protein>
    <submittedName>
        <fullName evidence="1">Uncharacterized protein</fullName>
    </submittedName>
</protein>
<evidence type="ECO:0000313" key="1">
    <source>
        <dbReference type="EMBL" id="OJG80246.1"/>
    </source>
</evidence>
<keyword evidence="2" id="KW-1185">Reference proteome</keyword>
<accession>A0A1L8WGV6</accession>
<organism evidence="1 2">
    <name type="scientific">Enterococcus ratti</name>
    <dbReference type="NCBI Taxonomy" id="150033"/>
    <lineage>
        <taxon>Bacteria</taxon>
        <taxon>Bacillati</taxon>
        <taxon>Bacillota</taxon>
        <taxon>Bacilli</taxon>
        <taxon>Lactobacillales</taxon>
        <taxon>Enterococcaceae</taxon>
        <taxon>Enterococcus</taxon>
    </lineage>
</organism>
<dbReference type="AlphaFoldDB" id="A0A1L8WGV6"/>
<dbReference type="EMBL" id="JXLB01000015">
    <property type="protein sequence ID" value="OJG80246.1"/>
    <property type="molecule type" value="Genomic_DNA"/>
</dbReference>